<dbReference type="Pfam" id="PF05711">
    <property type="entry name" value="TylF"/>
    <property type="match status" value="2"/>
</dbReference>
<organism evidence="1 2">
    <name type="scientific">Chrysochromulina tobinii</name>
    <dbReference type="NCBI Taxonomy" id="1460289"/>
    <lineage>
        <taxon>Eukaryota</taxon>
        <taxon>Haptista</taxon>
        <taxon>Haptophyta</taxon>
        <taxon>Prymnesiophyceae</taxon>
        <taxon>Prymnesiales</taxon>
        <taxon>Chrysochromulinaceae</taxon>
        <taxon>Chrysochromulina</taxon>
    </lineage>
</organism>
<sequence length="183" mass="20434">MLEPLAWDVLHNGIAGDFIEAGVYKGGISVHMEALLHAFYTLRGATAHAPRERVRTPEGGKVHGGFEEKGAEGDVLRQVRFLPGFFNETLHTIPPGSSFALIRADSDMFVSIYETLDALYPRLSVGGYIVFDDWKFLQSRAAILTYRRNMNITSPMWSSHQRGSPPFHTIDPMAFWHKSALTG</sequence>
<reference evidence="2" key="1">
    <citation type="journal article" date="2015" name="PLoS Genet.">
        <title>Genome Sequence and Transcriptome Analyses of Chrysochromulina tobin: Metabolic Tools for Enhanced Algal Fitness in the Prominent Order Prymnesiales (Haptophyceae).</title>
        <authorList>
            <person name="Hovde B.T."/>
            <person name="Deodato C.R."/>
            <person name="Hunsperger H.M."/>
            <person name="Ryken S.A."/>
            <person name="Yost W."/>
            <person name="Jha R.K."/>
            <person name="Patterson J."/>
            <person name="Monnat R.J. Jr."/>
            <person name="Barlow S.B."/>
            <person name="Starkenburg S.R."/>
            <person name="Cattolico R.A."/>
        </authorList>
    </citation>
    <scope>NUCLEOTIDE SEQUENCE</scope>
    <source>
        <strain evidence="2">CCMP291</strain>
    </source>
</reference>
<dbReference type="AlphaFoldDB" id="A0A0M0KAU6"/>
<evidence type="ECO:0000313" key="2">
    <source>
        <dbReference type="Proteomes" id="UP000037460"/>
    </source>
</evidence>
<dbReference type="GO" id="GO:0032259">
    <property type="term" value="P:methylation"/>
    <property type="evidence" value="ECO:0007669"/>
    <property type="project" value="UniProtKB-KW"/>
</dbReference>
<keyword evidence="1" id="KW-0808">Transferase</keyword>
<keyword evidence="2" id="KW-1185">Reference proteome</keyword>
<dbReference type="PANTHER" id="PTHR40036">
    <property type="entry name" value="MACROCIN O-METHYLTRANSFERASE"/>
    <property type="match status" value="1"/>
</dbReference>
<dbReference type="InterPro" id="IPR008884">
    <property type="entry name" value="TylF_MeTrfase"/>
</dbReference>
<evidence type="ECO:0000313" key="1">
    <source>
        <dbReference type="EMBL" id="KOO35940.1"/>
    </source>
</evidence>
<keyword evidence="1" id="KW-0489">Methyltransferase</keyword>
<dbReference type="InterPro" id="IPR029063">
    <property type="entry name" value="SAM-dependent_MTases_sf"/>
</dbReference>
<protein>
    <submittedName>
        <fullName evidence="1">Macrocin-o-methyltransferase</fullName>
    </submittedName>
</protein>
<comment type="caution">
    <text evidence="1">The sequence shown here is derived from an EMBL/GenBank/DDBJ whole genome shotgun (WGS) entry which is preliminary data.</text>
</comment>
<dbReference type="SUPFAM" id="SSF53335">
    <property type="entry name" value="S-adenosyl-L-methionine-dependent methyltransferases"/>
    <property type="match status" value="1"/>
</dbReference>
<name>A0A0M0KAU6_9EUKA</name>
<proteinExistence type="predicted"/>
<dbReference type="Proteomes" id="UP000037460">
    <property type="component" value="Unassembled WGS sequence"/>
</dbReference>
<accession>A0A0M0KAU6</accession>
<dbReference type="Gene3D" id="3.40.50.150">
    <property type="entry name" value="Vaccinia Virus protein VP39"/>
    <property type="match status" value="1"/>
</dbReference>
<gene>
    <name evidence="1" type="ORF">Ctob_012974</name>
</gene>
<dbReference type="PANTHER" id="PTHR40036:SF1">
    <property type="entry name" value="MACROCIN O-METHYLTRANSFERASE"/>
    <property type="match status" value="1"/>
</dbReference>
<dbReference type="OrthoDB" id="198480at2759"/>
<dbReference type="GO" id="GO:0008168">
    <property type="term" value="F:methyltransferase activity"/>
    <property type="evidence" value="ECO:0007669"/>
    <property type="project" value="UniProtKB-KW"/>
</dbReference>
<dbReference type="EMBL" id="JWZX01000697">
    <property type="protein sequence ID" value="KOO35940.1"/>
    <property type="molecule type" value="Genomic_DNA"/>
</dbReference>